<reference evidence="2" key="2">
    <citation type="submission" date="2015-01" db="EMBL/GenBank/DDBJ databases">
        <title>Evolutionary Origins and Diversification of the Mycorrhizal Mutualists.</title>
        <authorList>
            <consortium name="DOE Joint Genome Institute"/>
            <consortium name="Mycorrhizal Genomics Consortium"/>
            <person name="Kohler A."/>
            <person name="Kuo A."/>
            <person name="Nagy L.G."/>
            <person name="Floudas D."/>
            <person name="Copeland A."/>
            <person name="Barry K.W."/>
            <person name="Cichocki N."/>
            <person name="Veneault-Fourrey C."/>
            <person name="LaButti K."/>
            <person name="Lindquist E.A."/>
            <person name="Lipzen A."/>
            <person name="Lundell T."/>
            <person name="Morin E."/>
            <person name="Murat C."/>
            <person name="Riley R."/>
            <person name="Ohm R."/>
            <person name="Sun H."/>
            <person name="Tunlid A."/>
            <person name="Henrissat B."/>
            <person name="Grigoriev I.V."/>
            <person name="Hibbett D.S."/>
            <person name="Martin F."/>
        </authorList>
    </citation>
    <scope>NUCLEOTIDE SEQUENCE [LARGE SCALE GENOMIC DNA]</scope>
    <source>
        <strain evidence="2">h7</strain>
    </source>
</reference>
<evidence type="ECO:0000313" key="1">
    <source>
        <dbReference type="EMBL" id="KIM44851.1"/>
    </source>
</evidence>
<keyword evidence="2" id="KW-1185">Reference proteome</keyword>
<sequence>MDHNTCSENGLGSCSCLCIAFERNKIFACPYPKVVTALLCSVLKSCVGYRSVTPFNS</sequence>
<name>A0A0C3CM49_HEBCY</name>
<gene>
    <name evidence="1" type="ORF">M413DRAFT_364009</name>
</gene>
<proteinExistence type="predicted"/>
<reference evidence="1 2" key="1">
    <citation type="submission" date="2014-04" db="EMBL/GenBank/DDBJ databases">
        <authorList>
            <consortium name="DOE Joint Genome Institute"/>
            <person name="Kuo A."/>
            <person name="Gay G."/>
            <person name="Dore J."/>
            <person name="Kohler A."/>
            <person name="Nagy L.G."/>
            <person name="Floudas D."/>
            <person name="Copeland A."/>
            <person name="Barry K.W."/>
            <person name="Cichocki N."/>
            <person name="Veneault-Fourrey C."/>
            <person name="LaButti K."/>
            <person name="Lindquist E.A."/>
            <person name="Lipzen A."/>
            <person name="Lundell T."/>
            <person name="Morin E."/>
            <person name="Murat C."/>
            <person name="Sun H."/>
            <person name="Tunlid A."/>
            <person name="Henrissat B."/>
            <person name="Grigoriev I.V."/>
            <person name="Hibbett D.S."/>
            <person name="Martin F."/>
            <person name="Nordberg H.P."/>
            <person name="Cantor M.N."/>
            <person name="Hua S.X."/>
        </authorList>
    </citation>
    <scope>NUCLEOTIDE SEQUENCE [LARGE SCALE GENOMIC DNA]</scope>
    <source>
        <strain evidence="2">h7</strain>
    </source>
</reference>
<dbReference type="HOGENOM" id="CLU_2996719_0_0_1"/>
<accession>A0A0C3CM49</accession>
<organism evidence="1 2">
    <name type="scientific">Hebeloma cylindrosporum</name>
    <dbReference type="NCBI Taxonomy" id="76867"/>
    <lineage>
        <taxon>Eukaryota</taxon>
        <taxon>Fungi</taxon>
        <taxon>Dikarya</taxon>
        <taxon>Basidiomycota</taxon>
        <taxon>Agaricomycotina</taxon>
        <taxon>Agaricomycetes</taxon>
        <taxon>Agaricomycetidae</taxon>
        <taxon>Agaricales</taxon>
        <taxon>Agaricineae</taxon>
        <taxon>Hymenogastraceae</taxon>
        <taxon>Hebeloma</taxon>
    </lineage>
</organism>
<protein>
    <submittedName>
        <fullName evidence="1">Uncharacterized protein</fullName>
    </submittedName>
</protein>
<dbReference type="AlphaFoldDB" id="A0A0C3CM49"/>
<evidence type="ECO:0000313" key="2">
    <source>
        <dbReference type="Proteomes" id="UP000053424"/>
    </source>
</evidence>
<dbReference type="Proteomes" id="UP000053424">
    <property type="component" value="Unassembled WGS sequence"/>
</dbReference>
<dbReference type="EMBL" id="KN831773">
    <property type="protein sequence ID" value="KIM44851.1"/>
    <property type="molecule type" value="Genomic_DNA"/>
</dbReference>